<evidence type="ECO:0000256" key="1">
    <source>
        <dbReference type="SAM" id="MobiDB-lite"/>
    </source>
</evidence>
<protein>
    <recommendedName>
        <fullName evidence="3">SXP/RAL-2 family protein Ani s 5-like cation-binding domain-containing protein</fullName>
    </recommendedName>
</protein>
<feature type="compositionally biased region" description="Basic and acidic residues" evidence="1">
    <location>
        <begin position="170"/>
        <end position="187"/>
    </location>
</feature>
<dbReference type="Proteomes" id="UP001176961">
    <property type="component" value="Unassembled WGS sequence"/>
</dbReference>
<keyword evidence="5" id="KW-1185">Reference proteome</keyword>
<organism evidence="4 5">
    <name type="scientific">Cylicocyclus nassatus</name>
    <name type="common">Nematode worm</name>
    <dbReference type="NCBI Taxonomy" id="53992"/>
    <lineage>
        <taxon>Eukaryota</taxon>
        <taxon>Metazoa</taxon>
        <taxon>Ecdysozoa</taxon>
        <taxon>Nematoda</taxon>
        <taxon>Chromadorea</taxon>
        <taxon>Rhabditida</taxon>
        <taxon>Rhabditina</taxon>
        <taxon>Rhabditomorpha</taxon>
        <taxon>Strongyloidea</taxon>
        <taxon>Strongylidae</taxon>
        <taxon>Cylicocyclus</taxon>
    </lineage>
</organism>
<feature type="compositionally biased region" description="Basic and acidic residues" evidence="1">
    <location>
        <begin position="197"/>
        <end position="221"/>
    </location>
</feature>
<accession>A0AA36M8X2</accession>
<feature type="region of interest" description="Disordered" evidence="1">
    <location>
        <begin position="170"/>
        <end position="234"/>
    </location>
</feature>
<keyword evidence="2" id="KW-0732">Signal</keyword>
<evidence type="ECO:0000256" key="2">
    <source>
        <dbReference type="SAM" id="SignalP"/>
    </source>
</evidence>
<dbReference type="EMBL" id="CATQJL010000305">
    <property type="protein sequence ID" value="CAJ0601880.1"/>
    <property type="molecule type" value="Genomic_DNA"/>
</dbReference>
<feature type="signal peptide" evidence="2">
    <location>
        <begin position="1"/>
        <end position="18"/>
    </location>
</feature>
<dbReference type="InterPro" id="IPR003677">
    <property type="entry name" value="ANIS5_cation-bd"/>
</dbReference>
<dbReference type="Pfam" id="PF02520">
    <property type="entry name" value="ANIS5_cation-bd"/>
    <property type="match status" value="1"/>
</dbReference>
<gene>
    <name evidence="4" type="ORF">CYNAS_LOCUS13863</name>
</gene>
<sequence length="234" mass="26588">MMNKVFAIFAVTVAVVCARRNRGRGRGLGFPIGPGPSGCLGGGRRGKGCRPTYLDDVNEEAQNEYFKIVRDRSVTFAAQKEMVQAWSQKHNIAGKVEQFNRDMTALKQGAKNNVTMLISKLSGTLQNILRIVENDQQTPDQLYEEMRKVVDENPEAYRFLKFAFRQFMRRPGEPDGRGRPEAPEARNRTVRSQTRTLGEREGFERTWRHDDLDYGNEKNLEILEGESADVESAD</sequence>
<comment type="caution">
    <text evidence="4">The sequence shown here is derived from an EMBL/GenBank/DDBJ whole genome shotgun (WGS) entry which is preliminary data.</text>
</comment>
<dbReference type="PANTHER" id="PTHR21593">
    <property type="entry name" value="PRION-LIKE- Q/N-RICH -DOMAIN-BEARING PROTEIN PROTEIN"/>
    <property type="match status" value="1"/>
</dbReference>
<dbReference type="InterPro" id="IPR052823">
    <property type="entry name" value="SXP/RAL-2_related"/>
</dbReference>
<evidence type="ECO:0000313" key="4">
    <source>
        <dbReference type="EMBL" id="CAJ0601880.1"/>
    </source>
</evidence>
<feature type="compositionally biased region" description="Acidic residues" evidence="1">
    <location>
        <begin position="223"/>
        <end position="234"/>
    </location>
</feature>
<dbReference type="PANTHER" id="PTHR21593:SF36">
    <property type="entry name" value="DUF148 DOMAIN-CONTAINING PROTEIN-RELATED"/>
    <property type="match status" value="1"/>
</dbReference>
<reference evidence="4" key="1">
    <citation type="submission" date="2023-07" db="EMBL/GenBank/DDBJ databases">
        <authorList>
            <consortium name="CYATHOMIX"/>
        </authorList>
    </citation>
    <scope>NUCLEOTIDE SEQUENCE</scope>
    <source>
        <strain evidence="4">N/A</strain>
    </source>
</reference>
<proteinExistence type="predicted"/>
<name>A0AA36M8X2_CYLNA</name>
<feature type="chain" id="PRO_5041449349" description="SXP/RAL-2 family protein Ani s 5-like cation-binding domain-containing protein" evidence="2">
    <location>
        <begin position="19"/>
        <end position="234"/>
    </location>
</feature>
<evidence type="ECO:0000259" key="3">
    <source>
        <dbReference type="Pfam" id="PF02520"/>
    </source>
</evidence>
<evidence type="ECO:0000313" key="5">
    <source>
        <dbReference type="Proteomes" id="UP001176961"/>
    </source>
</evidence>
<feature type="domain" description="SXP/RAL-2 family protein Ani s 5-like cation-binding" evidence="3">
    <location>
        <begin position="60"/>
        <end position="167"/>
    </location>
</feature>
<dbReference type="AlphaFoldDB" id="A0AA36M8X2"/>